<proteinExistence type="predicted"/>
<protein>
    <recommendedName>
        <fullName evidence="1">Imm33-like domain-containing protein</fullName>
    </recommendedName>
</protein>
<evidence type="ECO:0000313" key="2">
    <source>
        <dbReference type="EMBL" id="KUJ56386.1"/>
    </source>
</evidence>
<dbReference type="InterPro" id="IPR056509">
    <property type="entry name" value="Imm33-like"/>
</dbReference>
<dbReference type="Proteomes" id="UP000054388">
    <property type="component" value="Unassembled WGS sequence"/>
</dbReference>
<gene>
    <name evidence="2" type="ORF">AR686_07430</name>
</gene>
<accession>A0A124F302</accession>
<dbReference type="AlphaFoldDB" id="A0A124F302"/>
<comment type="caution">
    <text evidence="2">The sequence shown here is derived from an EMBL/GenBank/DDBJ whole genome shotgun (WGS) entry which is preliminary data.</text>
</comment>
<dbReference type="Pfam" id="PF24719">
    <property type="entry name" value="Imm33-like"/>
    <property type="match status" value="1"/>
</dbReference>
<reference evidence="2 3" key="1">
    <citation type="submission" date="2015-10" db="EMBL/GenBank/DDBJ databases">
        <title>Genome sequence of Chryseobacterium greenlandense.</title>
        <authorList>
            <person name="Newman J."/>
            <person name="Fischer K."/>
            <person name="Miller J."/>
        </authorList>
    </citation>
    <scope>NUCLEOTIDE SEQUENCE [LARGE SCALE GENOMIC DNA]</scope>
    <source>
        <strain evidence="2 3">UMB34</strain>
    </source>
</reference>
<dbReference type="EMBL" id="LMAI01000004">
    <property type="protein sequence ID" value="KUJ56386.1"/>
    <property type="molecule type" value="Genomic_DNA"/>
</dbReference>
<evidence type="ECO:0000259" key="1">
    <source>
        <dbReference type="Pfam" id="PF24719"/>
    </source>
</evidence>
<sequence>MDTQDYLQDQLKMCEKHSQISDLVELNTLIALGKNFNPNIQINGLRHPRTESLTGWYIWSGEFSDADDFFQPSHAYHLLEDASFIIQYLGLPAGNRFLIDSNGYEDIWYDESLLDV</sequence>
<dbReference type="RefSeq" id="WP_059136352.1">
    <property type="nucleotide sequence ID" value="NZ_LMAI01000004.1"/>
</dbReference>
<evidence type="ECO:0000313" key="3">
    <source>
        <dbReference type="Proteomes" id="UP000054388"/>
    </source>
</evidence>
<feature type="domain" description="Imm33-like" evidence="1">
    <location>
        <begin position="10"/>
        <end position="110"/>
    </location>
</feature>
<organism evidence="2 3">
    <name type="scientific">Chryseobacterium aquaticum subsp. greenlandense</name>
    <dbReference type="NCBI Taxonomy" id="345663"/>
    <lineage>
        <taxon>Bacteria</taxon>
        <taxon>Pseudomonadati</taxon>
        <taxon>Bacteroidota</taxon>
        <taxon>Flavobacteriia</taxon>
        <taxon>Flavobacteriales</taxon>
        <taxon>Weeksellaceae</taxon>
        <taxon>Chryseobacterium group</taxon>
        <taxon>Chryseobacterium</taxon>
    </lineage>
</organism>
<name>A0A124F302_9FLAO</name>